<dbReference type="Proteomes" id="UP001176961">
    <property type="component" value="Unassembled WGS sequence"/>
</dbReference>
<feature type="domain" description="Rhodanese" evidence="3">
    <location>
        <begin position="203"/>
        <end position="318"/>
    </location>
</feature>
<evidence type="ECO:0000313" key="4">
    <source>
        <dbReference type="EMBL" id="CAJ0590049.1"/>
    </source>
</evidence>
<accession>A0AA36GF80</accession>
<dbReference type="GO" id="GO:0004792">
    <property type="term" value="F:thiosulfate-cyanide sulfurtransferase activity"/>
    <property type="evidence" value="ECO:0007669"/>
    <property type="project" value="TreeGrafter"/>
</dbReference>
<dbReference type="PANTHER" id="PTHR11364">
    <property type="entry name" value="THIOSULFATE SULFERTANSFERASE"/>
    <property type="match status" value="1"/>
</dbReference>
<dbReference type="Pfam" id="PF00581">
    <property type="entry name" value="Rhodanese"/>
    <property type="match status" value="1"/>
</dbReference>
<dbReference type="SUPFAM" id="SSF52821">
    <property type="entry name" value="Rhodanese/Cell cycle control phosphatase"/>
    <property type="match status" value="2"/>
</dbReference>
<dbReference type="InterPro" id="IPR001763">
    <property type="entry name" value="Rhodanese-like_dom"/>
</dbReference>
<dbReference type="InterPro" id="IPR045078">
    <property type="entry name" value="TST/MPST-like"/>
</dbReference>
<dbReference type="EMBL" id="CATQJL010000001">
    <property type="protein sequence ID" value="CAJ0590049.1"/>
    <property type="molecule type" value="Genomic_DNA"/>
</dbReference>
<dbReference type="GO" id="GO:0005739">
    <property type="term" value="C:mitochondrion"/>
    <property type="evidence" value="ECO:0007669"/>
    <property type="project" value="TreeGrafter"/>
</dbReference>
<comment type="caution">
    <text evidence="4">The sequence shown here is derived from an EMBL/GenBank/DDBJ whole genome shotgun (WGS) entry which is preliminary data.</text>
</comment>
<keyword evidence="5" id="KW-1185">Reference proteome</keyword>
<dbReference type="InterPro" id="IPR036873">
    <property type="entry name" value="Rhodanese-like_dom_sf"/>
</dbReference>
<evidence type="ECO:0000256" key="2">
    <source>
        <dbReference type="ARBA" id="ARBA00022737"/>
    </source>
</evidence>
<organism evidence="4 5">
    <name type="scientific">Cylicocyclus nassatus</name>
    <name type="common">Nematode worm</name>
    <dbReference type="NCBI Taxonomy" id="53992"/>
    <lineage>
        <taxon>Eukaryota</taxon>
        <taxon>Metazoa</taxon>
        <taxon>Ecdysozoa</taxon>
        <taxon>Nematoda</taxon>
        <taxon>Chromadorea</taxon>
        <taxon>Rhabditida</taxon>
        <taxon>Rhabditina</taxon>
        <taxon>Rhabditomorpha</taxon>
        <taxon>Strongyloidea</taxon>
        <taxon>Strongylidae</taxon>
        <taxon>Cylicocyclus</taxon>
    </lineage>
</organism>
<sequence length="324" mass="36723">MSLKRLVDVGTVAQLLKKNIINKEGVRILDCAYDSAQIKKKPDWKHYKKELYGDFERILARPCPSKEMYLSGHIPLAPHFCIDAAFYPSEHVRYDIYPPEIFQKYMQLIGINSDEHLILYSHSRFGGMIYAMKVAWLLKSYGHDKVSVIDGGLPEWKKKGYEISKEDVKLEPGTWTASDCISTYNINYDELEGAHGDKPYIEYIDDLNLLDSRVRGQYEGTASGDFPPSVIGTFIPGFKNLPAAELVDGDHLRNPDNLRDWLVQHGFKPEKPSVVMCNAGVQACMLAYAIHSVFPNSPIQVYNGSMGEMKVRNPKRISALMENV</sequence>
<dbReference type="Gene3D" id="3.40.250.10">
    <property type="entry name" value="Rhodanese-like domain"/>
    <property type="match status" value="2"/>
</dbReference>
<dbReference type="SMART" id="SM00450">
    <property type="entry name" value="RHOD"/>
    <property type="match status" value="2"/>
</dbReference>
<gene>
    <name evidence="4" type="ORF">CYNAS_LOCUS2032</name>
</gene>
<evidence type="ECO:0000313" key="5">
    <source>
        <dbReference type="Proteomes" id="UP001176961"/>
    </source>
</evidence>
<keyword evidence="2" id="KW-0677">Repeat</keyword>
<dbReference type="CDD" id="cd01448">
    <property type="entry name" value="TST_Repeat_1"/>
    <property type="match status" value="1"/>
</dbReference>
<protein>
    <recommendedName>
        <fullName evidence="3">Rhodanese domain-containing protein</fullName>
    </recommendedName>
</protein>
<proteinExistence type="predicted"/>
<dbReference type="AlphaFoldDB" id="A0AA36GF80"/>
<feature type="domain" description="Rhodanese" evidence="3">
    <location>
        <begin position="64"/>
        <end position="165"/>
    </location>
</feature>
<keyword evidence="1" id="KW-0808">Transferase</keyword>
<name>A0AA36GF80_CYLNA</name>
<evidence type="ECO:0000256" key="1">
    <source>
        <dbReference type="ARBA" id="ARBA00022679"/>
    </source>
</evidence>
<dbReference type="PANTHER" id="PTHR11364:SF7">
    <property type="entry name" value="THIOSULFATE SULFURTRANSFERASE MPST-1-RELATED"/>
    <property type="match status" value="1"/>
</dbReference>
<reference evidence="4" key="1">
    <citation type="submission" date="2023-07" db="EMBL/GenBank/DDBJ databases">
        <authorList>
            <consortium name="CYATHOMIX"/>
        </authorList>
    </citation>
    <scope>NUCLEOTIDE SEQUENCE</scope>
    <source>
        <strain evidence="4">N/A</strain>
    </source>
</reference>
<dbReference type="PROSITE" id="PS50206">
    <property type="entry name" value="RHODANESE_3"/>
    <property type="match status" value="2"/>
</dbReference>
<evidence type="ECO:0000259" key="3">
    <source>
        <dbReference type="PROSITE" id="PS50206"/>
    </source>
</evidence>